<evidence type="ECO:0000313" key="1">
    <source>
        <dbReference type="EMBL" id="PIN00650.1"/>
    </source>
</evidence>
<name>A0A2G9G6U4_9LAMI</name>
<organism evidence="1 2">
    <name type="scientific">Handroanthus impetiginosus</name>
    <dbReference type="NCBI Taxonomy" id="429701"/>
    <lineage>
        <taxon>Eukaryota</taxon>
        <taxon>Viridiplantae</taxon>
        <taxon>Streptophyta</taxon>
        <taxon>Embryophyta</taxon>
        <taxon>Tracheophyta</taxon>
        <taxon>Spermatophyta</taxon>
        <taxon>Magnoliopsida</taxon>
        <taxon>eudicotyledons</taxon>
        <taxon>Gunneridae</taxon>
        <taxon>Pentapetalae</taxon>
        <taxon>asterids</taxon>
        <taxon>lamiids</taxon>
        <taxon>Lamiales</taxon>
        <taxon>Bignoniaceae</taxon>
        <taxon>Crescentiina</taxon>
        <taxon>Tabebuia alliance</taxon>
        <taxon>Handroanthus</taxon>
    </lineage>
</organism>
<dbReference type="EMBL" id="NKXS01006831">
    <property type="protein sequence ID" value="PIN00650.1"/>
    <property type="molecule type" value="Genomic_DNA"/>
</dbReference>
<gene>
    <name evidence="1" type="ORF">CDL12_26848</name>
</gene>
<reference evidence="2" key="1">
    <citation type="journal article" date="2018" name="Gigascience">
        <title>Genome assembly of the Pink Ipe (Handroanthus impetiginosus, Bignoniaceae), a highly valued, ecologically keystone Neotropical timber forest tree.</title>
        <authorList>
            <person name="Silva-Junior O.B."/>
            <person name="Grattapaglia D."/>
            <person name="Novaes E."/>
            <person name="Collevatti R.G."/>
        </authorList>
    </citation>
    <scope>NUCLEOTIDE SEQUENCE [LARGE SCALE GENOMIC DNA]</scope>
    <source>
        <strain evidence="2">cv. UFG-1</strain>
    </source>
</reference>
<dbReference type="AlphaFoldDB" id="A0A2G9G6U4"/>
<keyword evidence="2" id="KW-1185">Reference proteome</keyword>
<dbReference type="STRING" id="429701.A0A2G9G6U4"/>
<accession>A0A2G9G6U4</accession>
<proteinExistence type="predicted"/>
<evidence type="ECO:0000313" key="2">
    <source>
        <dbReference type="Proteomes" id="UP000231279"/>
    </source>
</evidence>
<dbReference type="Gene3D" id="2.40.50.140">
    <property type="entry name" value="Nucleic acid-binding proteins"/>
    <property type="match status" value="2"/>
</dbReference>
<evidence type="ECO:0008006" key="3">
    <source>
        <dbReference type="Google" id="ProtNLM"/>
    </source>
</evidence>
<protein>
    <recommendedName>
        <fullName evidence="3">Replication factor A C-terminal domain-containing protein</fullName>
    </recommendedName>
</protein>
<dbReference type="OrthoDB" id="1740937at2759"/>
<dbReference type="InterPro" id="IPR012340">
    <property type="entry name" value="NA-bd_OB-fold"/>
</dbReference>
<sequence length="384" mass="44220">MAQRLVHIEDVTPDLRSWSVKVLVQSKIGERKSNRMPKKYQHVTFIDEEGTKVLATLFDDAIKLFKNTLPLYYSYIISNSRVIVANPNYENYGQRCTWVVMQKTVITRVLDMLYLLGIVIKKCEQRMIGSPPNNYVIREFVLLNEEYGILSCILKKHMILSLWNNIALSEGKNIMDADDLMRITFVNKLIVTSYFGLSVGSTPLITIVVNPPIPDVQRLKIGGQTIMQQLQAFCLMKFFSITEIARNNDGDKFMVRAKIEVTKSDKKFFYVACDNYYASYAVDSYWEIDCPWCNKRVFTKPRERVIANIIDDTRSIQAIAFGLDAVKIMNMNAVLAMGMYNVMSQDIKAKTFFIKLKKSSKERRDGTRVQYTVLSLADTTKQIF</sequence>
<dbReference type="Proteomes" id="UP000231279">
    <property type="component" value="Unassembled WGS sequence"/>
</dbReference>
<comment type="caution">
    <text evidence="1">The sequence shown here is derived from an EMBL/GenBank/DDBJ whole genome shotgun (WGS) entry which is preliminary data.</text>
</comment>
<dbReference type="SUPFAM" id="SSF50249">
    <property type="entry name" value="Nucleic acid-binding proteins"/>
    <property type="match status" value="2"/>
</dbReference>